<reference evidence="2" key="1">
    <citation type="submission" date="2024-07" db="EMBL/GenBank/DDBJ databases">
        <title>Two chromosome-level genome assemblies of Korean endemic species Abeliophyllum distichum and Forsythia ovata (Oleaceae).</title>
        <authorList>
            <person name="Jang H."/>
        </authorList>
    </citation>
    <scope>NUCLEOTIDE SEQUENCE [LARGE SCALE GENOMIC DNA]</scope>
</reference>
<protein>
    <submittedName>
        <fullName evidence="1">Zinc finger protein CONSTANS-LIKE 5</fullName>
    </submittedName>
</protein>
<sequence length="123" mass="13801">MIFLDSIGYISWNTKVKLSQNISHKRVWLCEVCEQAPPIVTCKEDVAALCVTYDCATNSRSYLHERSPFVLFFDTAKFVVKSTATTGLLPSNESTNNIFINPNDLDLYISGSARPVAEKDDNF</sequence>
<organism evidence="1 2">
    <name type="scientific">Abeliophyllum distichum</name>
    <dbReference type="NCBI Taxonomy" id="126358"/>
    <lineage>
        <taxon>Eukaryota</taxon>
        <taxon>Viridiplantae</taxon>
        <taxon>Streptophyta</taxon>
        <taxon>Embryophyta</taxon>
        <taxon>Tracheophyta</taxon>
        <taxon>Spermatophyta</taxon>
        <taxon>Magnoliopsida</taxon>
        <taxon>eudicotyledons</taxon>
        <taxon>Gunneridae</taxon>
        <taxon>Pentapetalae</taxon>
        <taxon>asterids</taxon>
        <taxon>lamiids</taxon>
        <taxon>Lamiales</taxon>
        <taxon>Oleaceae</taxon>
        <taxon>Forsythieae</taxon>
        <taxon>Abeliophyllum</taxon>
    </lineage>
</organism>
<evidence type="ECO:0000313" key="2">
    <source>
        <dbReference type="Proteomes" id="UP001604336"/>
    </source>
</evidence>
<accession>A0ABD1PBS7</accession>
<keyword evidence="2" id="KW-1185">Reference proteome</keyword>
<proteinExistence type="predicted"/>
<dbReference type="EMBL" id="JBFOLK010000014">
    <property type="protein sequence ID" value="KAL2461338.1"/>
    <property type="molecule type" value="Genomic_DNA"/>
</dbReference>
<comment type="caution">
    <text evidence="1">The sequence shown here is derived from an EMBL/GenBank/DDBJ whole genome shotgun (WGS) entry which is preliminary data.</text>
</comment>
<gene>
    <name evidence="1" type="ORF">Adt_44758</name>
</gene>
<evidence type="ECO:0000313" key="1">
    <source>
        <dbReference type="EMBL" id="KAL2461338.1"/>
    </source>
</evidence>
<dbReference type="AlphaFoldDB" id="A0ABD1PBS7"/>
<dbReference type="Proteomes" id="UP001604336">
    <property type="component" value="Unassembled WGS sequence"/>
</dbReference>
<name>A0ABD1PBS7_9LAMI</name>